<evidence type="ECO:0000256" key="1">
    <source>
        <dbReference type="SAM" id="MobiDB-lite"/>
    </source>
</evidence>
<dbReference type="Pfam" id="PF04910">
    <property type="entry name" value="Tcf25"/>
    <property type="match status" value="1"/>
</dbReference>
<dbReference type="Proteomes" id="UP001497600">
    <property type="component" value="Chromosome D"/>
</dbReference>
<feature type="region of interest" description="Disordered" evidence="1">
    <location>
        <begin position="1"/>
        <end position="99"/>
    </location>
</feature>
<evidence type="ECO:0000313" key="3">
    <source>
        <dbReference type="Proteomes" id="UP001497600"/>
    </source>
</evidence>
<feature type="region of interest" description="Disordered" evidence="1">
    <location>
        <begin position="111"/>
        <end position="133"/>
    </location>
</feature>
<reference evidence="2 3" key="1">
    <citation type="submission" date="2024-01" db="EMBL/GenBank/DDBJ databases">
        <authorList>
            <consortium name="Genoscope - CEA"/>
            <person name="William W."/>
        </authorList>
    </citation>
    <scope>NUCLEOTIDE SEQUENCE [LARGE SCALE GENOMIC DNA]</scope>
    <source>
        <strain evidence="2 3">29B2s-10</strain>
    </source>
</reference>
<proteinExistence type="predicted"/>
<organism evidence="2 3">
    <name type="scientific">[Candida] anglica</name>
    <dbReference type="NCBI Taxonomy" id="148631"/>
    <lineage>
        <taxon>Eukaryota</taxon>
        <taxon>Fungi</taxon>
        <taxon>Dikarya</taxon>
        <taxon>Ascomycota</taxon>
        <taxon>Saccharomycotina</taxon>
        <taxon>Pichiomycetes</taxon>
        <taxon>Debaryomycetaceae</taxon>
        <taxon>Kurtzmaniella</taxon>
    </lineage>
</organism>
<dbReference type="PANTHER" id="PTHR22684">
    <property type="entry name" value="NULP1-RELATED"/>
    <property type="match status" value="1"/>
</dbReference>
<evidence type="ECO:0000313" key="2">
    <source>
        <dbReference type="EMBL" id="CAK7904909.1"/>
    </source>
</evidence>
<name>A0ABP0EBW5_9ASCO</name>
<gene>
    <name evidence="2" type="primary">RQC1</name>
    <name evidence="2" type="ORF">CAAN4_D11584</name>
</gene>
<feature type="compositionally biased region" description="Basic and acidic residues" evidence="1">
    <location>
        <begin position="63"/>
        <end position="77"/>
    </location>
</feature>
<protein>
    <submittedName>
        <fullName evidence="2">Ribosome quality control complex subunit 1</fullName>
    </submittedName>
</protein>
<dbReference type="EMBL" id="OZ004256">
    <property type="protein sequence ID" value="CAK7904909.1"/>
    <property type="molecule type" value="Genomic_DNA"/>
</dbReference>
<dbReference type="PANTHER" id="PTHR22684:SF0">
    <property type="entry name" value="RIBOSOME QUALITY CONTROL COMPLEX SUBUNIT TCF25"/>
    <property type="match status" value="1"/>
</dbReference>
<accession>A0ABP0EBW5</accession>
<feature type="compositionally biased region" description="Basic residues" evidence="1">
    <location>
        <begin position="78"/>
        <end position="89"/>
    </location>
</feature>
<keyword evidence="3" id="KW-1185">Reference proteome</keyword>
<dbReference type="InterPro" id="IPR006994">
    <property type="entry name" value="TCF25/Rqc1"/>
</dbReference>
<sequence>MSSRALRRLERQKFGELGGNTETPSDNEVESDYEPPQKSFNAFAFLNGEEESNDEEDSVSDAESSKAQEPKKEQEVKKNKKSKKSKKSKSKETVDSDEELDKFLAEVKRKDQEKYSASNGNTPEIESEDEDEYEWEYNEEEDVKEYDSNYKFFTSARLEKSLSVLSIKSVKNLDADQEFRNLFGKLSVDTIEDANTTTSLAISPEVLQQFKRLARLTRGWGGKDRRNVPGTTRKLLLSRIRDDWLPTAQKPLGMEEIKPKDMLEYMSYKEDTADSAELSAKINREAKLGVKYYHFTKLNNSVQDRVANSRFYAAVVMTPDPESLMQLLQQFPYHAETLLQVAMVLLRQGSDKSTSNALIEKALFVFDRCFHKSFHESLSEGQNGLVRLPYEGFMNRQFHLCLFRYIINLGERSTFFTALNYCKFLLSLCPAEDPIGVRYFVDFYAIMSEEYSWLLQLVQSPLVTTYSKWLTPGLAFSAVLAHLRRNDQENAKKQLKLAFTKHRYVAFKLLEVIGLPYKLPSNENFTPSEETLLAAETYLVRAAILWKEQGEREFLHDELLKLFSEVPNKESTSFLSSIWGSSKSDENKSIPFNLVRFAILSGENKIMAKVPESVWARDDVFEYDILPPHDNSSAYNEFTGVSGGHVVDSLFDYVDQNVLGAIVQNQTAGENDLADIIDQLELGDEAEAEN</sequence>
<feature type="compositionally biased region" description="Acidic residues" evidence="1">
    <location>
        <begin position="48"/>
        <end position="60"/>
    </location>
</feature>